<feature type="transmembrane region" description="Helical" evidence="1">
    <location>
        <begin position="92"/>
        <end position="110"/>
    </location>
</feature>
<proteinExistence type="predicted"/>
<sequence length="307" mass="34359">MVDWHDPTTVIAEMTALIKVVHVIGGIYIWEIILCLGFEYSVITKKRKFVWSFLLYLGCRWCPLFSIMFQFLGPDVSRKIDCQACVSLGLHFRISFVYVCIGIDLPAAVLWDRNKTVITFACAVWIGNTAIYAYSLTTLRSAWIGFCTILNPDFARISILSTFATDLILLVLMLTGLKRWNHAPKTHGVWRLLWTQGLIWVMVVTLAEVPPTVFILLNLNDPLNLFFQPLGLIITPLGAARLYRGLIDYPVSDGLAMVANEHHGDPFSPFSHQAYRTAQHDAEGGSVVLDSLPVKTSGSEVARGENV</sequence>
<reference evidence="2" key="1">
    <citation type="submission" date="2022-01" db="EMBL/GenBank/DDBJ databases">
        <title>Comparative genomics reveals a dynamic genome evolution in the ectomycorrhizal milk-cap (Lactarius) mushrooms.</title>
        <authorList>
            <consortium name="DOE Joint Genome Institute"/>
            <person name="Lebreton A."/>
            <person name="Tang N."/>
            <person name="Kuo A."/>
            <person name="LaButti K."/>
            <person name="Drula E."/>
            <person name="Barry K."/>
            <person name="Clum A."/>
            <person name="Lipzen A."/>
            <person name="Mousain D."/>
            <person name="Ng V."/>
            <person name="Wang R."/>
            <person name="Wang X."/>
            <person name="Dai Y."/>
            <person name="Henrissat B."/>
            <person name="Grigoriev I.V."/>
            <person name="Guerin-Laguette A."/>
            <person name="Yu F."/>
            <person name="Martin F.M."/>
        </authorList>
    </citation>
    <scope>NUCLEOTIDE SEQUENCE</scope>
    <source>
        <strain evidence="2">QP</strain>
    </source>
</reference>
<feature type="transmembrane region" description="Helical" evidence="1">
    <location>
        <begin position="117"/>
        <end position="134"/>
    </location>
</feature>
<evidence type="ECO:0000256" key="1">
    <source>
        <dbReference type="SAM" id="Phobius"/>
    </source>
</evidence>
<accession>A0AAD4LDD1</accession>
<keyword evidence="1" id="KW-1133">Transmembrane helix</keyword>
<feature type="transmembrane region" description="Helical" evidence="1">
    <location>
        <begin position="198"/>
        <end position="219"/>
    </location>
</feature>
<dbReference type="AlphaFoldDB" id="A0AAD4LDD1"/>
<name>A0AAD4LDD1_9AGAM</name>
<feature type="transmembrane region" description="Helical" evidence="1">
    <location>
        <begin position="50"/>
        <end position="72"/>
    </location>
</feature>
<comment type="caution">
    <text evidence="2">The sequence shown here is derived from an EMBL/GenBank/DDBJ whole genome shotgun (WGS) entry which is preliminary data.</text>
</comment>
<evidence type="ECO:0000313" key="3">
    <source>
        <dbReference type="Proteomes" id="UP001201163"/>
    </source>
</evidence>
<organism evidence="2 3">
    <name type="scientific">Lactarius akahatsu</name>
    <dbReference type="NCBI Taxonomy" id="416441"/>
    <lineage>
        <taxon>Eukaryota</taxon>
        <taxon>Fungi</taxon>
        <taxon>Dikarya</taxon>
        <taxon>Basidiomycota</taxon>
        <taxon>Agaricomycotina</taxon>
        <taxon>Agaricomycetes</taxon>
        <taxon>Russulales</taxon>
        <taxon>Russulaceae</taxon>
        <taxon>Lactarius</taxon>
    </lineage>
</organism>
<dbReference type="EMBL" id="JAKELL010000097">
    <property type="protein sequence ID" value="KAH8982690.1"/>
    <property type="molecule type" value="Genomic_DNA"/>
</dbReference>
<evidence type="ECO:0000313" key="2">
    <source>
        <dbReference type="EMBL" id="KAH8982690.1"/>
    </source>
</evidence>
<protein>
    <submittedName>
        <fullName evidence="2">Uncharacterized protein</fullName>
    </submittedName>
</protein>
<dbReference type="Proteomes" id="UP001201163">
    <property type="component" value="Unassembled WGS sequence"/>
</dbReference>
<keyword evidence="1" id="KW-0812">Transmembrane</keyword>
<keyword evidence="3" id="KW-1185">Reference proteome</keyword>
<keyword evidence="1" id="KW-0472">Membrane</keyword>
<feature type="transmembrane region" description="Helical" evidence="1">
    <location>
        <begin position="154"/>
        <end position="177"/>
    </location>
</feature>
<gene>
    <name evidence="2" type="ORF">EDB92DRAFT_1629228</name>
</gene>
<feature type="transmembrane region" description="Helical" evidence="1">
    <location>
        <begin position="20"/>
        <end position="38"/>
    </location>
</feature>